<reference evidence="1 2" key="1">
    <citation type="submission" date="2019-08" db="EMBL/GenBank/DDBJ databases">
        <title>Archangium and Cystobacter genomes.</title>
        <authorList>
            <person name="Chen I.-C.K."/>
            <person name="Wielgoss S."/>
        </authorList>
    </citation>
    <scope>NUCLEOTIDE SEQUENCE [LARGE SCALE GENOMIC DNA]</scope>
    <source>
        <strain evidence="1 2">Cbm 6</strain>
    </source>
</reference>
<name>A0ABY9XAH1_9BACT</name>
<evidence type="ECO:0000313" key="2">
    <source>
        <dbReference type="Proteomes" id="UP001611383"/>
    </source>
</evidence>
<organism evidence="1 2">
    <name type="scientific">Archangium minus</name>
    <dbReference type="NCBI Taxonomy" id="83450"/>
    <lineage>
        <taxon>Bacteria</taxon>
        <taxon>Pseudomonadati</taxon>
        <taxon>Myxococcota</taxon>
        <taxon>Myxococcia</taxon>
        <taxon>Myxococcales</taxon>
        <taxon>Cystobacterineae</taxon>
        <taxon>Archangiaceae</taxon>
        <taxon>Archangium</taxon>
    </lineage>
</organism>
<evidence type="ECO:0000313" key="1">
    <source>
        <dbReference type="EMBL" id="WNG52383.1"/>
    </source>
</evidence>
<sequence length="300" mass="34003">MPHDHPDLAAGVSHALDCYMNAVGEGPDTINSCTFGSHAQSPLSDERWKRIRQLLRPDRPFRYAEDCTDPYRLREMEKSGNETWIHLSNEHDRLSGFKLTYSSRIPSRDRSPSDYDVSYLEGTLPTEYLEERGPAAVRELILDLASRLLFASGHAGLSFDSLIGDMFFTPRIRTELLRHPGISLNHGSPPAWMGTRVDGVHWLNFQGPPVLQKLGGVPALRSRLHSPETTVQALDGERAVVTLGNWPEAGDLTRGDTLPAYREFGRVLEPWLDKPFNDPRFHVEGFTQEEAMRWARRFLD</sequence>
<dbReference type="InterPro" id="IPR021815">
    <property type="entry name" value="TsiV"/>
</dbReference>
<keyword evidence="2" id="KW-1185">Reference proteome</keyword>
<protein>
    <submittedName>
        <fullName evidence="1">DUF3396 domain-containing protein</fullName>
    </submittedName>
</protein>
<dbReference type="EMBL" id="CP043494">
    <property type="protein sequence ID" value="WNG52383.1"/>
    <property type="molecule type" value="Genomic_DNA"/>
</dbReference>
<proteinExistence type="predicted"/>
<accession>A0ABY9XAH1</accession>
<dbReference type="Proteomes" id="UP001611383">
    <property type="component" value="Chromosome"/>
</dbReference>
<gene>
    <name evidence="1" type="ORF">F0U60_14305</name>
</gene>
<dbReference type="Pfam" id="PF11876">
    <property type="entry name" value="TsiV"/>
    <property type="match status" value="1"/>
</dbReference>